<dbReference type="EMBL" id="BMJB01000003">
    <property type="protein sequence ID" value="GGA77371.1"/>
    <property type="molecule type" value="Genomic_DNA"/>
</dbReference>
<dbReference type="Proteomes" id="UP000648801">
    <property type="component" value="Unassembled WGS sequence"/>
</dbReference>
<evidence type="ECO:0000313" key="1">
    <source>
        <dbReference type="EMBL" id="GGA77371.1"/>
    </source>
</evidence>
<dbReference type="AlphaFoldDB" id="A0A916RZY4"/>
<gene>
    <name evidence="1" type="ORF">GCM10011507_30820</name>
</gene>
<reference evidence="1" key="2">
    <citation type="submission" date="2020-09" db="EMBL/GenBank/DDBJ databases">
        <authorList>
            <person name="Sun Q."/>
            <person name="Zhou Y."/>
        </authorList>
    </citation>
    <scope>NUCLEOTIDE SEQUENCE</scope>
    <source>
        <strain evidence="1">CGMCC 1.15447</strain>
    </source>
</reference>
<name>A0A916RZY4_9BACT</name>
<proteinExistence type="predicted"/>
<protein>
    <submittedName>
        <fullName evidence="1">Uncharacterized protein</fullName>
    </submittedName>
</protein>
<evidence type="ECO:0000313" key="2">
    <source>
        <dbReference type="Proteomes" id="UP000648801"/>
    </source>
</evidence>
<organism evidence="1 2">
    <name type="scientific">Edaphobacter acidisoli</name>
    <dbReference type="NCBI Taxonomy" id="2040573"/>
    <lineage>
        <taxon>Bacteria</taxon>
        <taxon>Pseudomonadati</taxon>
        <taxon>Acidobacteriota</taxon>
        <taxon>Terriglobia</taxon>
        <taxon>Terriglobales</taxon>
        <taxon>Acidobacteriaceae</taxon>
        <taxon>Edaphobacter</taxon>
    </lineage>
</organism>
<reference evidence="1" key="1">
    <citation type="journal article" date="2014" name="Int. J. Syst. Evol. Microbiol.">
        <title>Complete genome sequence of Corynebacterium casei LMG S-19264T (=DSM 44701T), isolated from a smear-ripened cheese.</title>
        <authorList>
            <consortium name="US DOE Joint Genome Institute (JGI-PGF)"/>
            <person name="Walter F."/>
            <person name="Albersmeier A."/>
            <person name="Kalinowski J."/>
            <person name="Ruckert C."/>
        </authorList>
    </citation>
    <scope>NUCLEOTIDE SEQUENCE</scope>
    <source>
        <strain evidence="1">CGMCC 1.15447</strain>
    </source>
</reference>
<accession>A0A916RZY4</accession>
<comment type="caution">
    <text evidence="1">The sequence shown here is derived from an EMBL/GenBank/DDBJ whole genome shotgun (WGS) entry which is preliminary data.</text>
</comment>
<sequence>MACCDHDGEYKVEQRDRKDKEVHERVEAMMVFEVLFLGHRRSFPVQGVCGAVAGNQHSILLRAADLLKIMEMEAYS</sequence>
<keyword evidence="2" id="KW-1185">Reference proteome</keyword>